<evidence type="ECO:0000259" key="1">
    <source>
        <dbReference type="SMART" id="SM01008"/>
    </source>
</evidence>
<dbReference type="InterPro" id="IPR006311">
    <property type="entry name" value="TAT_signal"/>
</dbReference>
<dbReference type="PANTHER" id="PTHR47495">
    <property type="entry name" value="ALDEHYDE DEHYDROGENASE"/>
    <property type="match status" value="1"/>
</dbReference>
<dbReference type="SUPFAM" id="SSF54665">
    <property type="entry name" value="CO dehydrogenase molybdoprotein N-domain-like"/>
    <property type="match status" value="1"/>
</dbReference>
<dbReference type="Pfam" id="PF02738">
    <property type="entry name" value="MoCoBD_1"/>
    <property type="match status" value="1"/>
</dbReference>
<dbReference type="AlphaFoldDB" id="A0A2N0HK75"/>
<dbReference type="Gene3D" id="3.30.365.10">
    <property type="entry name" value="Aldehyde oxidase/xanthine dehydrogenase, molybdopterin binding domain"/>
    <property type="match status" value="4"/>
</dbReference>
<dbReference type="Pfam" id="PF20256">
    <property type="entry name" value="MoCoBD_2"/>
    <property type="match status" value="1"/>
</dbReference>
<dbReference type="EMBL" id="PHUF01000003">
    <property type="protein sequence ID" value="PKB19353.1"/>
    <property type="molecule type" value="Genomic_DNA"/>
</dbReference>
<proteinExistence type="predicted"/>
<evidence type="ECO:0000313" key="3">
    <source>
        <dbReference type="Proteomes" id="UP000232587"/>
    </source>
</evidence>
<reference evidence="2 3" key="1">
    <citation type="submission" date="2017-11" db="EMBL/GenBank/DDBJ databases">
        <title>Genomic Encyclopedia of Type Strains, Phase III (KMG-III): the genomes of soil and plant-associated and newly described type strains.</title>
        <authorList>
            <person name="Whitman W."/>
        </authorList>
    </citation>
    <scope>NUCLEOTIDE SEQUENCE [LARGE SCALE GENOMIC DNA]</scope>
    <source>
        <strain evidence="2 3">CGMCC 1.12274</strain>
    </source>
</reference>
<accession>A0A2N0HK75</accession>
<dbReference type="PROSITE" id="PS51318">
    <property type="entry name" value="TAT"/>
    <property type="match status" value="1"/>
</dbReference>
<dbReference type="InterPro" id="IPR052516">
    <property type="entry name" value="N-heterocyclic_Hydroxylase"/>
</dbReference>
<dbReference type="PANTHER" id="PTHR47495:SF2">
    <property type="entry name" value="ALDEHYDE DEHYDROGENASE"/>
    <property type="match status" value="1"/>
</dbReference>
<keyword evidence="3" id="KW-1185">Reference proteome</keyword>
<dbReference type="InterPro" id="IPR000674">
    <property type="entry name" value="Ald_Oxase/Xan_DH_a/b"/>
</dbReference>
<dbReference type="PIRSF" id="PIRSF036389">
    <property type="entry name" value="IOR_B"/>
    <property type="match status" value="1"/>
</dbReference>
<feature type="domain" description="Aldehyde oxidase/xanthine dehydrogenase a/b hammerhead" evidence="1">
    <location>
        <begin position="241"/>
        <end position="319"/>
    </location>
</feature>
<dbReference type="SMART" id="SM01008">
    <property type="entry name" value="Ald_Xan_dh_C"/>
    <property type="match status" value="1"/>
</dbReference>
<dbReference type="InterPro" id="IPR036856">
    <property type="entry name" value="Ald_Oxase/Xan_DH_a/b_sf"/>
</dbReference>
<dbReference type="InterPro" id="IPR037165">
    <property type="entry name" value="AldOxase/xan_DH_Mopterin-bd_sf"/>
</dbReference>
<dbReference type="SUPFAM" id="SSF56003">
    <property type="entry name" value="Molybdenum cofactor-binding domain"/>
    <property type="match status" value="2"/>
</dbReference>
<evidence type="ECO:0000313" key="2">
    <source>
        <dbReference type="EMBL" id="PKB19353.1"/>
    </source>
</evidence>
<gene>
    <name evidence="2" type="ORF">B0I00_1584</name>
</gene>
<dbReference type="OrthoDB" id="9767994at2"/>
<comment type="caution">
    <text evidence="2">The sequence shown here is derived from an EMBL/GenBank/DDBJ whole genome shotgun (WGS) entry which is preliminary data.</text>
</comment>
<dbReference type="InterPro" id="IPR008274">
    <property type="entry name" value="AldOxase/xan_DH_MoCoBD1"/>
</dbReference>
<dbReference type="InterPro" id="IPR046867">
    <property type="entry name" value="AldOxase/xan_DH_MoCoBD2"/>
</dbReference>
<dbReference type="Proteomes" id="UP000232587">
    <property type="component" value="Unassembled WGS sequence"/>
</dbReference>
<protein>
    <submittedName>
        <fullName evidence="2">Isoquinoline 1-oxidoreductase beta subunit</fullName>
    </submittedName>
</protein>
<dbReference type="GO" id="GO:0016491">
    <property type="term" value="F:oxidoreductase activity"/>
    <property type="evidence" value="ECO:0007669"/>
    <property type="project" value="InterPro"/>
</dbReference>
<organism evidence="2 3">
    <name type="scientific">Novosphingobium kunmingense</name>
    <dbReference type="NCBI Taxonomy" id="1211806"/>
    <lineage>
        <taxon>Bacteria</taxon>
        <taxon>Pseudomonadati</taxon>
        <taxon>Pseudomonadota</taxon>
        <taxon>Alphaproteobacteria</taxon>
        <taxon>Sphingomonadales</taxon>
        <taxon>Sphingomonadaceae</taxon>
        <taxon>Novosphingobium</taxon>
    </lineage>
</organism>
<name>A0A2N0HK75_9SPHN</name>
<sequence length="755" mass="79307">MALSRRGVLLGAGAAGGLLLAWTLAPRRYVAPLPASAGEVAFDSWLKIGTDGVVTVAVPEAEMGHGITTLIPQIVAMELGADWRQIAVEPAPVSGAYGNAALAAHWAPLWLPLATCLADEPGDWLARRYAEDEVFDVMADGTTITAFEASVRAAAASARAMLAMAAANRWGVAWEECVAESGFIVHDKNRLSFAALAEDAARRTPPDPPVLRPEAPGERAGAVLPGAALSFPRLDLPAKVDGSYIFAGDVRLPDMVFAAIRHGPLGEARLAGYDPARARGVAGFRRVVEGPDWLAAVATTWWAAERALGLIAPRFSVDQRADSARIERALDTALRRGDATRIAERGNPDAWLSARFEHVARYAVAPALHATLETASATARLVEGRLELWMASQAPQAARKAAAEAAEVPLEKVVLYPTGGGGSFDRRLESDHAAEVALIARQVGKPVQLAWSRWQEHVAGLPRSPAQAVLAARTAPDGSLAALKVRVAMPGATAEFGERLFEGASRSDALAAQDEADPLFLAGAVPPYAIEHLTVEHCPARIALPTGRQRGNGAALGCFLIETFIDELAVRANREPLSYRIAMLGGDVKLVGVLQHAATLAEWNGGTMGSGQGLACCRMAVAGREGRIAVVASARRDERGIRVDRLTAVADIGRVINADIARQQIEGGLVFAMGLGSGCATAYSDGLPLTGRLGLLGLPLLADCPEIDVEFIDSEADPFDPGELGVAAALPAIANALYASGGTRVRSLPFLAETT</sequence>
<dbReference type="RefSeq" id="WP_100866831.1">
    <property type="nucleotide sequence ID" value="NZ_PHUF01000003.1"/>
</dbReference>
<dbReference type="InterPro" id="IPR012368">
    <property type="entry name" value="OxRdtase_Mopterin-bd_su_IorB"/>
</dbReference>